<feature type="transmembrane region" description="Helical" evidence="2">
    <location>
        <begin position="118"/>
        <end position="136"/>
    </location>
</feature>
<keyword evidence="2" id="KW-1133">Transmembrane helix</keyword>
<dbReference type="PANTHER" id="PTHR44757">
    <property type="entry name" value="DIGUANYLATE CYCLASE DGCP"/>
    <property type="match status" value="1"/>
</dbReference>
<organism evidence="5 6">
    <name type="scientific">Micromonospora chokoriensis</name>
    <dbReference type="NCBI Taxonomy" id="356851"/>
    <lineage>
        <taxon>Bacteria</taxon>
        <taxon>Bacillati</taxon>
        <taxon>Actinomycetota</taxon>
        <taxon>Actinomycetes</taxon>
        <taxon>Micromonosporales</taxon>
        <taxon>Micromonosporaceae</taxon>
        <taxon>Micromonospora</taxon>
    </lineage>
</organism>
<feature type="compositionally biased region" description="Low complexity" evidence="1">
    <location>
        <begin position="635"/>
        <end position="650"/>
    </location>
</feature>
<feature type="transmembrane region" description="Helical" evidence="2">
    <location>
        <begin position="156"/>
        <end position="180"/>
    </location>
</feature>
<feature type="compositionally biased region" description="Low complexity" evidence="1">
    <location>
        <begin position="540"/>
        <end position="556"/>
    </location>
</feature>
<dbReference type="NCBIfam" id="TIGR00254">
    <property type="entry name" value="GGDEF"/>
    <property type="match status" value="1"/>
</dbReference>
<dbReference type="SMART" id="SM00052">
    <property type="entry name" value="EAL"/>
    <property type="match status" value="1"/>
</dbReference>
<dbReference type="EMBL" id="LT607409">
    <property type="protein sequence ID" value="SCF31169.1"/>
    <property type="molecule type" value="Genomic_DNA"/>
</dbReference>
<dbReference type="InterPro" id="IPR029787">
    <property type="entry name" value="Nucleotide_cyclase"/>
</dbReference>
<name>A0A1C4ZDX4_9ACTN</name>
<feature type="transmembrane region" description="Helical" evidence="2">
    <location>
        <begin position="18"/>
        <end position="37"/>
    </location>
</feature>
<proteinExistence type="predicted"/>
<dbReference type="PANTHER" id="PTHR44757:SF2">
    <property type="entry name" value="BIOFILM ARCHITECTURE MAINTENANCE PROTEIN MBAA"/>
    <property type="match status" value="1"/>
</dbReference>
<reference evidence="6" key="1">
    <citation type="submission" date="2016-06" db="EMBL/GenBank/DDBJ databases">
        <authorList>
            <person name="Varghese N."/>
            <person name="Submissions Spin"/>
        </authorList>
    </citation>
    <scope>NUCLEOTIDE SEQUENCE [LARGE SCALE GENOMIC DNA]</scope>
    <source>
        <strain evidence="6">DSM 45160</strain>
    </source>
</reference>
<dbReference type="Gene3D" id="3.30.70.270">
    <property type="match status" value="1"/>
</dbReference>
<dbReference type="Proteomes" id="UP000198224">
    <property type="component" value="Chromosome I"/>
</dbReference>
<dbReference type="SMART" id="SM00267">
    <property type="entry name" value="GGDEF"/>
    <property type="match status" value="1"/>
</dbReference>
<keyword evidence="6" id="KW-1185">Reference proteome</keyword>
<dbReference type="AlphaFoldDB" id="A0A1C4ZDX4"/>
<feature type="domain" description="GGDEF" evidence="4">
    <location>
        <begin position="280"/>
        <end position="412"/>
    </location>
</feature>
<evidence type="ECO:0000259" key="3">
    <source>
        <dbReference type="PROSITE" id="PS50883"/>
    </source>
</evidence>
<feature type="transmembrane region" description="Helical" evidence="2">
    <location>
        <begin position="87"/>
        <end position="106"/>
    </location>
</feature>
<protein>
    <submittedName>
        <fullName evidence="5">Diguanylate cyclase (GGDEF) domain-containing protein</fullName>
    </submittedName>
</protein>
<feature type="region of interest" description="Disordered" evidence="1">
    <location>
        <begin position="517"/>
        <end position="558"/>
    </location>
</feature>
<dbReference type="RefSeq" id="WP_088991885.1">
    <property type="nucleotide sequence ID" value="NZ_LT607409.1"/>
</dbReference>
<evidence type="ECO:0000259" key="4">
    <source>
        <dbReference type="PROSITE" id="PS50887"/>
    </source>
</evidence>
<accession>A0A1C4ZDX4</accession>
<dbReference type="PROSITE" id="PS50887">
    <property type="entry name" value="GGDEF"/>
    <property type="match status" value="1"/>
</dbReference>
<feature type="transmembrane region" description="Helical" evidence="2">
    <location>
        <begin position="49"/>
        <end position="67"/>
    </location>
</feature>
<dbReference type="SUPFAM" id="SSF141868">
    <property type="entry name" value="EAL domain-like"/>
    <property type="match status" value="1"/>
</dbReference>
<keyword evidence="2" id="KW-0472">Membrane</keyword>
<dbReference type="Pfam" id="PF00990">
    <property type="entry name" value="GGDEF"/>
    <property type="match status" value="1"/>
</dbReference>
<feature type="domain" description="EAL" evidence="3">
    <location>
        <begin position="645"/>
        <end position="899"/>
    </location>
</feature>
<evidence type="ECO:0000256" key="2">
    <source>
        <dbReference type="SAM" id="Phobius"/>
    </source>
</evidence>
<dbReference type="CDD" id="cd01949">
    <property type="entry name" value="GGDEF"/>
    <property type="match status" value="1"/>
</dbReference>
<evidence type="ECO:0000256" key="1">
    <source>
        <dbReference type="SAM" id="MobiDB-lite"/>
    </source>
</evidence>
<evidence type="ECO:0000313" key="6">
    <source>
        <dbReference type="Proteomes" id="UP000198224"/>
    </source>
</evidence>
<keyword evidence="2" id="KW-0812">Transmembrane</keyword>
<dbReference type="InterPro" id="IPR001633">
    <property type="entry name" value="EAL_dom"/>
</dbReference>
<dbReference type="CDD" id="cd01948">
    <property type="entry name" value="EAL"/>
    <property type="match status" value="1"/>
</dbReference>
<sequence>MEAADPRNSLPPGRATPFATFVVGILVVAALTAAVPLAQLPAEVSGLPVAFWTMAVLAVVCDARPFVPPGRRQTSAVFPSTCFTFAILLGWGLGPAVAVQAVGVIVSGWRMRHAAWRTAFNVGQYACALAAAYGVIQLGSGTIFSGGRLHWTDVAAVGGATLAWFVVNYGLVSWAVRLRFGDRWWPTLRQGLGFELLSTGSLLLLAPVLVAAARVSAALIPLVLVPLFAVYRMARLTVEQQHLAAADPLTGLPNRKALLAEVAEQVHLHAERTARGEPDGQLALLLIDLDRFKNVNDALGHAVGDRLLVEVSARLADVQPRPEMIARLGGDEFAIVMTGLTDVRQARELADQVVQALAEPVPLDGLPLDVGGSIGIALFPEHGEDFATLMRHADVAMYDAKHRNDTVAVYAPESDHNSAERLGLLADLRRVLESGSSTDEPLAVEREGQVTGPLAVEREGQVTGPLAVEREGQVTEPLAAELAVHGYGDVLADQVDGNGRDVLPNDAERFDVPLGTKAEVRGGDGAALPLGSPAEPAPHAEPASAVATASPDGPRWWGRRRRNDAEMVHADELINRIATGADPIRGRSSRASVAGTRSGPARERRAAVANGRRSPNGGALPARGNGGPWPRHDAGTGTSGQQAGATGWAHADGDAPDDAGDITMYYQPQIAIATGEVVGVEALLRWRHPRRGMVDPEELIRVAEQSAVMRLLTRRVVNDVVEQLATWSAAGISLRAALNVSVRDLHTGEIADQIADRLARHQVPAERLQVEITEGALMADPRRVLATISHLHRIGVAISLDDFGTGYSSLQHLRRLPLSEVKVDRSFVLGMADDADDAAIVRSMIELAGALGLRVVAEGVEDERTWRMLHAAGCDAAQGWFYARPMPAEELVTWLVRYRPVRPSGPPQSDTGRRPTR</sequence>
<dbReference type="InterPro" id="IPR043128">
    <property type="entry name" value="Rev_trsase/Diguanyl_cyclase"/>
</dbReference>
<dbReference type="Pfam" id="PF00563">
    <property type="entry name" value="EAL"/>
    <property type="match status" value="1"/>
</dbReference>
<feature type="transmembrane region" description="Helical" evidence="2">
    <location>
        <begin position="192"/>
        <end position="210"/>
    </location>
</feature>
<evidence type="ECO:0000313" key="5">
    <source>
        <dbReference type="EMBL" id="SCF31169.1"/>
    </source>
</evidence>
<dbReference type="InterPro" id="IPR035919">
    <property type="entry name" value="EAL_sf"/>
</dbReference>
<dbReference type="Gene3D" id="3.20.20.450">
    <property type="entry name" value="EAL domain"/>
    <property type="match status" value="1"/>
</dbReference>
<gene>
    <name evidence="5" type="ORF">GA0070612_6279</name>
</gene>
<dbReference type="InterPro" id="IPR052155">
    <property type="entry name" value="Biofilm_reg_signaling"/>
</dbReference>
<dbReference type="PROSITE" id="PS50883">
    <property type="entry name" value="EAL"/>
    <property type="match status" value="1"/>
</dbReference>
<feature type="region of interest" description="Disordered" evidence="1">
    <location>
        <begin position="579"/>
        <end position="654"/>
    </location>
</feature>
<dbReference type="InterPro" id="IPR000160">
    <property type="entry name" value="GGDEF_dom"/>
</dbReference>
<dbReference type="SUPFAM" id="SSF55073">
    <property type="entry name" value="Nucleotide cyclase"/>
    <property type="match status" value="1"/>
</dbReference>